<dbReference type="Proteomes" id="UP000631114">
    <property type="component" value="Unassembled WGS sequence"/>
</dbReference>
<comment type="caution">
    <text evidence="8">The sequence shown here is derived from an EMBL/GenBank/DDBJ whole genome shotgun (WGS) entry which is preliminary data.</text>
</comment>
<keyword evidence="3" id="KW-0325">Glycoprotein</keyword>
<evidence type="ECO:0000313" key="9">
    <source>
        <dbReference type="Proteomes" id="UP000631114"/>
    </source>
</evidence>
<dbReference type="GO" id="GO:0030247">
    <property type="term" value="F:polysaccharide binding"/>
    <property type="evidence" value="ECO:0007669"/>
    <property type="project" value="InterPro"/>
</dbReference>
<organism evidence="8 9">
    <name type="scientific">Coptis chinensis</name>
    <dbReference type="NCBI Taxonomy" id="261450"/>
    <lineage>
        <taxon>Eukaryota</taxon>
        <taxon>Viridiplantae</taxon>
        <taxon>Streptophyta</taxon>
        <taxon>Embryophyta</taxon>
        <taxon>Tracheophyta</taxon>
        <taxon>Spermatophyta</taxon>
        <taxon>Magnoliopsida</taxon>
        <taxon>Ranunculales</taxon>
        <taxon>Ranunculaceae</taxon>
        <taxon>Coptidoideae</taxon>
        <taxon>Coptis</taxon>
    </lineage>
</organism>
<dbReference type="Pfam" id="PF13947">
    <property type="entry name" value="GUB_WAK_bind"/>
    <property type="match status" value="1"/>
</dbReference>
<evidence type="ECO:0000256" key="2">
    <source>
        <dbReference type="ARBA" id="ARBA00022729"/>
    </source>
</evidence>
<accession>A0A835LEF5</accession>
<keyword evidence="5" id="KW-1133">Transmembrane helix</keyword>
<dbReference type="OrthoDB" id="974104at2759"/>
<feature type="domain" description="Wall-associated receptor kinase galacturonan-binding" evidence="6">
    <location>
        <begin position="109"/>
        <end position="173"/>
    </location>
</feature>
<evidence type="ECO:0000259" key="7">
    <source>
        <dbReference type="Pfam" id="PF14380"/>
    </source>
</evidence>
<dbReference type="PANTHER" id="PTHR33138">
    <property type="entry name" value="OS01G0690200 PROTEIN"/>
    <property type="match status" value="1"/>
</dbReference>
<keyword evidence="5" id="KW-0812">Transmembrane</keyword>
<sequence length="427" mass="47782">MPRVWTPKDEMLKTSKADMDGVDLAVCLALALEQLCMKEFRNAVDEPIKSDLCLRTMNLEKFTNIALDLYIPMHFYSSFLSLFLVFIFFTLVTNTTSQSSCGNETLLKCSSQFQCGNLNSVEYPFWGNNRPSYCGKPDLELKCNQNNFTEIQIMSKTHRILKIFQENQTLRVASMDFWNDVCPTPYQNATLNITQFNYSIPSTRNLSLFYDCPVSATTSPNLFTCQDSNRTSDAYFLNETIPSDRKQNLTACNVRIEVPVLRSAYERLMNGQTALWAVFREGFDVVYDSEDLSCKPCRNSSGECGYDWESRKSICYRLGDQARCPIARAPEGGAGPVTSPTPNGGSTGKKIGIGLHGVTTIDEEEIARKMILVGLWCIQIDPSDRPPISRVIEMLEGSLQALQVPPKPFLSSPTRGHDHSSTTSASG</sequence>
<keyword evidence="5" id="KW-0472">Membrane</keyword>
<dbReference type="AlphaFoldDB" id="A0A835LEF5"/>
<proteinExistence type="predicted"/>
<reference evidence="8 9" key="1">
    <citation type="submission" date="2020-10" db="EMBL/GenBank/DDBJ databases">
        <title>The Coptis chinensis genome and diversification of protoberbering-type alkaloids.</title>
        <authorList>
            <person name="Wang B."/>
            <person name="Shu S."/>
            <person name="Song C."/>
            <person name="Liu Y."/>
        </authorList>
    </citation>
    <scope>NUCLEOTIDE SEQUENCE [LARGE SCALE GENOMIC DNA]</scope>
    <source>
        <strain evidence="8">HL-2020</strain>
        <tissue evidence="8">Leaf</tissue>
    </source>
</reference>
<gene>
    <name evidence="8" type="ORF">IFM89_004839</name>
</gene>
<evidence type="ECO:0000256" key="3">
    <source>
        <dbReference type="ARBA" id="ARBA00023180"/>
    </source>
</evidence>
<keyword evidence="2" id="KW-0732">Signal</keyword>
<evidence type="ECO:0000256" key="5">
    <source>
        <dbReference type="SAM" id="Phobius"/>
    </source>
</evidence>
<keyword evidence="9" id="KW-1185">Reference proteome</keyword>
<name>A0A835LEF5_9MAGN</name>
<dbReference type="PANTHER" id="PTHR33138:SF85">
    <property type="entry name" value="LEAF RUST 10 DISEASE-RESISTANCE LOCUS RECEPTOR-LIKE PROTEIN KINASE-LIKE 2.7 ISOFORM X1"/>
    <property type="match status" value="1"/>
</dbReference>
<comment type="subcellular location">
    <subcellularLocation>
        <location evidence="1">Membrane</location>
        <topology evidence="1">Single-pass membrane protein</topology>
    </subcellularLocation>
</comment>
<evidence type="ECO:0000259" key="6">
    <source>
        <dbReference type="Pfam" id="PF13947"/>
    </source>
</evidence>
<dbReference type="GO" id="GO:0016020">
    <property type="term" value="C:membrane"/>
    <property type="evidence" value="ECO:0007669"/>
    <property type="project" value="UniProtKB-SubCell"/>
</dbReference>
<feature type="region of interest" description="Disordered" evidence="4">
    <location>
        <begin position="329"/>
        <end position="350"/>
    </location>
</feature>
<dbReference type="Pfam" id="PF14380">
    <property type="entry name" value="WAK_assoc"/>
    <property type="match status" value="1"/>
</dbReference>
<evidence type="ECO:0000256" key="4">
    <source>
        <dbReference type="SAM" id="MobiDB-lite"/>
    </source>
</evidence>
<dbReference type="EMBL" id="JADFTS010000008">
    <property type="protein sequence ID" value="KAF9591610.1"/>
    <property type="molecule type" value="Genomic_DNA"/>
</dbReference>
<feature type="transmembrane region" description="Helical" evidence="5">
    <location>
        <begin position="69"/>
        <end position="92"/>
    </location>
</feature>
<protein>
    <submittedName>
        <fullName evidence="8">Uncharacterized protein</fullName>
    </submittedName>
</protein>
<evidence type="ECO:0000313" key="8">
    <source>
        <dbReference type="EMBL" id="KAF9591610.1"/>
    </source>
</evidence>
<dbReference type="InterPro" id="IPR032872">
    <property type="entry name" value="WAK_assoc_C"/>
</dbReference>
<feature type="domain" description="Wall-associated receptor kinase C-terminal" evidence="7">
    <location>
        <begin position="224"/>
        <end position="316"/>
    </location>
</feature>
<dbReference type="InterPro" id="IPR025287">
    <property type="entry name" value="WAK_GUB"/>
</dbReference>
<feature type="region of interest" description="Disordered" evidence="4">
    <location>
        <begin position="405"/>
        <end position="427"/>
    </location>
</feature>
<evidence type="ECO:0000256" key="1">
    <source>
        <dbReference type="ARBA" id="ARBA00004167"/>
    </source>
</evidence>